<keyword evidence="2" id="KW-1185">Reference proteome</keyword>
<dbReference type="EMBL" id="GG662608">
    <property type="protein sequence ID" value="EWS73114.1"/>
    <property type="molecule type" value="Genomic_DNA"/>
</dbReference>
<sequence length="186" mass="21931">MGCMIKVLQNTASKQYNLTISQQQYQGLYSSYKNPQVNIILTFFNLCLEWIIIAQTNNGKEVKTVSNIKRLSNQIYSNQEELPHCRLRSISEQDLSFSSQKQVKLDRHTSRRIEQKAVIKIQIKDRYPIYIDYLKDILLKIKQNAKIIAINKNKNIGTIKRSKRYQYPIDVEQDLYSDIKQLKEKN</sequence>
<dbReference type="Proteomes" id="UP000009168">
    <property type="component" value="Unassembled WGS sequence"/>
</dbReference>
<name>W7XI96_TETTS</name>
<gene>
    <name evidence="1" type="ORF">TTHERM_000304241</name>
</gene>
<protein>
    <submittedName>
        <fullName evidence="1">Uncharacterized protein</fullName>
    </submittedName>
</protein>
<dbReference type="AlphaFoldDB" id="W7XI96"/>
<dbReference type="GeneID" id="24438302"/>
<accession>W7XI96</accession>
<organism evidence="1 2">
    <name type="scientific">Tetrahymena thermophila (strain SB210)</name>
    <dbReference type="NCBI Taxonomy" id="312017"/>
    <lineage>
        <taxon>Eukaryota</taxon>
        <taxon>Sar</taxon>
        <taxon>Alveolata</taxon>
        <taxon>Ciliophora</taxon>
        <taxon>Intramacronucleata</taxon>
        <taxon>Oligohymenophorea</taxon>
        <taxon>Hymenostomatida</taxon>
        <taxon>Tetrahymenina</taxon>
        <taxon>Tetrahymenidae</taxon>
        <taxon>Tetrahymena</taxon>
    </lineage>
</organism>
<dbReference type="RefSeq" id="XP_012654301.1">
    <property type="nucleotide sequence ID" value="XM_012798847.1"/>
</dbReference>
<evidence type="ECO:0000313" key="1">
    <source>
        <dbReference type="EMBL" id="EWS73114.1"/>
    </source>
</evidence>
<dbReference type="InParanoid" id="W7XI96"/>
<proteinExistence type="predicted"/>
<dbReference type="KEGG" id="tet:TTHERM_000304241"/>
<evidence type="ECO:0000313" key="2">
    <source>
        <dbReference type="Proteomes" id="UP000009168"/>
    </source>
</evidence>
<reference evidence="2" key="1">
    <citation type="journal article" date="2006" name="PLoS Biol.">
        <title>Macronuclear genome sequence of the ciliate Tetrahymena thermophila, a model eukaryote.</title>
        <authorList>
            <person name="Eisen J.A."/>
            <person name="Coyne R.S."/>
            <person name="Wu M."/>
            <person name="Wu D."/>
            <person name="Thiagarajan M."/>
            <person name="Wortman J.R."/>
            <person name="Badger J.H."/>
            <person name="Ren Q."/>
            <person name="Amedeo P."/>
            <person name="Jones K.M."/>
            <person name="Tallon L.J."/>
            <person name="Delcher A.L."/>
            <person name="Salzberg S.L."/>
            <person name="Silva J.C."/>
            <person name="Haas B.J."/>
            <person name="Majoros W.H."/>
            <person name="Farzad M."/>
            <person name="Carlton J.M."/>
            <person name="Smith R.K. Jr."/>
            <person name="Garg J."/>
            <person name="Pearlman R.E."/>
            <person name="Karrer K.M."/>
            <person name="Sun L."/>
            <person name="Manning G."/>
            <person name="Elde N.C."/>
            <person name="Turkewitz A.P."/>
            <person name="Asai D.J."/>
            <person name="Wilkes D.E."/>
            <person name="Wang Y."/>
            <person name="Cai H."/>
            <person name="Collins K."/>
            <person name="Stewart B.A."/>
            <person name="Lee S.R."/>
            <person name="Wilamowska K."/>
            <person name="Weinberg Z."/>
            <person name="Ruzzo W.L."/>
            <person name="Wloga D."/>
            <person name="Gaertig J."/>
            <person name="Frankel J."/>
            <person name="Tsao C.-C."/>
            <person name="Gorovsky M.A."/>
            <person name="Keeling P.J."/>
            <person name="Waller R.F."/>
            <person name="Patron N.J."/>
            <person name="Cherry J.M."/>
            <person name="Stover N.A."/>
            <person name="Krieger C.J."/>
            <person name="del Toro C."/>
            <person name="Ryder H.F."/>
            <person name="Williamson S.C."/>
            <person name="Barbeau R.A."/>
            <person name="Hamilton E.P."/>
            <person name="Orias E."/>
        </authorList>
    </citation>
    <scope>NUCLEOTIDE SEQUENCE [LARGE SCALE GENOMIC DNA]</scope>
    <source>
        <strain evidence="2">SB210</strain>
    </source>
</reference>